<organism evidence="2 3">
    <name type="scientific">Schizothecium vesticola</name>
    <dbReference type="NCBI Taxonomy" id="314040"/>
    <lineage>
        <taxon>Eukaryota</taxon>
        <taxon>Fungi</taxon>
        <taxon>Dikarya</taxon>
        <taxon>Ascomycota</taxon>
        <taxon>Pezizomycotina</taxon>
        <taxon>Sordariomycetes</taxon>
        <taxon>Sordariomycetidae</taxon>
        <taxon>Sordariales</taxon>
        <taxon>Schizotheciaceae</taxon>
        <taxon>Schizothecium</taxon>
    </lineage>
</organism>
<feature type="signal peptide" evidence="1">
    <location>
        <begin position="1"/>
        <end position="19"/>
    </location>
</feature>
<dbReference type="EMBL" id="JAUKUD010000002">
    <property type="protein sequence ID" value="KAK0751304.1"/>
    <property type="molecule type" value="Genomic_DNA"/>
</dbReference>
<protein>
    <recommendedName>
        <fullName evidence="4">AA1-like domain-containing protein</fullName>
    </recommendedName>
</protein>
<name>A0AA40K9S0_9PEZI</name>
<gene>
    <name evidence="2" type="ORF">B0T18DRAFT_425967</name>
</gene>
<reference evidence="2" key="1">
    <citation type="submission" date="2023-06" db="EMBL/GenBank/DDBJ databases">
        <title>Genome-scale phylogeny and comparative genomics of the fungal order Sordariales.</title>
        <authorList>
            <consortium name="Lawrence Berkeley National Laboratory"/>
            <person name="Hensen N."/>
            <person name="Bonometti L."/>
            <person name="Westerberg I."/>
            <person name="Brannstrom I.O."/>
            <person name="Guillou S."/>
            <person name="Cros-Aarteil S."/>
            <person name="Calhoun S."/>
            <person name="Haridas S."/>
            <person name="Kuo A."/>
            <person name="Mondo S."/>
            <person name="Pangilinan J."/>
            <person name="Riley R."/>
            <person name="LaButti K."/>
            <person name="Andreopoulos B."/>
            <person name="Lipzen A."/>
            <person name="Chen C."/>
            <person name="Yanf M."/>
            <person name="Daum C."/>
            <person name="Ng V."/>
            <person name="Clum A."/>
            <person name="Steindorff A."/>
            <person name="Ohm R."/>
            <person name="Martin F."/>
            <person name="Silar P."/>
            <person name="Natvig D."/>
            <person name="Lalanne C."/>
            <person name="Gautier V."/>
            <person name="Ament-velasquez S.L."/>
            <person name="Kruys A."/>
            <person name="Hutchinson M.I."/>
            <person name="Powell A.J."/>
            <person name="Barry K."/>
            <person name="Miller A.N."/>
            <person name="Grigoriev I.V."/>
            <person name="Debuchy R."/>
            <person name="Gladieux P."/>
            <person name="Thoren M.H."/>
            <person name="Johannesson H."/>
        </authorList>
    </citation>
    <scope>NUCLEOTIDE SEQUENCE</scope>
    <source>
        <strain evidence="2">SMH3187-1</strain>
    </source>
</reference>
<dbReference type="AlphaFoldDB" id="A0AA40K9S0"/>
<proteinExistence type="predicted"/>
<keyword evidence="1" id="KW-0732">Signal</keyword>
<evidence type="ECO:0000313" key="3">
    <source>
        <dbReference type="Proteomes" id="UP001172155"/>
    </source>
</evidence>
<evidence type="ECO:0000256" key="1">
    <source>
        <dbReference type="SAM" id="SignalP"/>
    </source>
</evidence>
<evidence type="ECO:0008006" key="4">
    <source>
        <dbReference type="Google" id="ProtNLM"/>
    </source>
</evidence>
<accession>A0AA40K9S0</accession>
<comment type="caution">
    <text evidence="2">The sequence shown here is derived from an EMBL/GenBank/DDBJ whole genome shotgun (WGS) entry which is preliminary data.</text>
</comment>
<keyword evidence="3" id="KW-1185">Reference proteome</keyword>
<feature type="chain" id="PRO_5041455753" description="AA1-like domain-containing protein" evidence="1">
    <location>
        <begin position="20"/>
        <end position="204"/>
    </location>
</feature>
<sequence length="204" mass="21618">MVLPTFFLTGLLFVSQAATSPVAELSVNFKALQSRASCSATTFSNITGFILTEYQIDTVQVAANGSQSQTQTIATFGVFDPATGDTYRLDRIPITAGGGTWSVCRAGETPLPSTLERCQYLIERGGQEAGQAGGRVGFRFQWLCAGTNSSKPLLFDATMTANTPFEVCVDREGEGGVLLSCGMSQSEVDLPFANISFEEAPAGN</sequence>
<evidence type="ECO:0000313" key="2">
    <source>
        <dbReference type="EMBL" id="KAK0751304.1"/>
    </source>
</evidence>
<dbReference type="Proteomes" id="UP001172155">
    <property type="component" value="Unassembled WGS sequence"/>
</dbReference>